<dbReference type="AlphaFoldDB" id="A0A381CDN9"/>
<dbReference type="Proteomes" id="UP000255528">
    <property type="component" value="Unassembled WGS sequence"/>
</dbReference>
<organism evidence="1 2">
    <name type="scientific">Buttiauxella agrestis</name>
    <dbReference type="NCBI Taxonomy" id="82977"/>
    <lineage>
        <taxon>Bacteria</taxon>
        <taxon>Pseudomonadati</taxon>
        <taxon>Pseudomonadota</taxon>
        <taxon>Gammaproteobacteria</taxon>
        <taxon>Enterobacterales</taxon>
        <taxon>Enterobacteriaceae</taxon>
        <taxon>Buttiauxella</taxon>
    </lineage>
</organism>
<gene>
    <name evidence="1" type="ORF">NCTC12119_04019</name>
</gene>
<sequence length="162" mass="18257">MNDNTSSNTGIYRIKQVQEAEPDAWLDLCRAVTFAYRFIRTQSQTTGYPSLTICEHSGNTSLRFDDSLIGLGVISFNGSGARQQAGDAFILTRGMHQTADYRCNTNNLPYGFLVRVVILLANYYCPVTWQINTDIPFSDWQKTADWIAKYLNLASRIPDLNA</sequence>
<proteinExistence type="predicted"/>
<dbReference type="RefSeq" id="WP_115631084.1">
    <property type="nucleotide sequence ID" value="NZ_UIGI01000001.1"/>
</dbReference>
<evidence type="ECO:0000313" key="1">
    <source>
        <dbReference type="EMBL" id="SUW65469.1"/>
    </source>
</evidence>
<accession>A0A381CDN9</accession>
<dbReference type="EMBL" id="UIGI01000001">
    <property type="protein sequence ID" value="SUW65469.1"/>
    <property type="molecule type" value="Genomic_DNA"/>
</dbReference>
<name>A0A381CDN9_9ENTR</name>
<reference evidence="1 2" key="1">
    <citation type="submission" date="2018-06" db="EMBL/GenBank/DDBJ databases">
        <authorList>
            <consortium name="Pathogen Informatics"/>
            <person name="Doyle S."/>
        </authorList>
    </citation>
    <scope>NUCLEOTIDE SEQUENCE [LARGE SCALE GENOMIC DNA]</scope>
    <source>
        <strain evidence="1 2">NCTC12119</strain>
    </source>
</reference>
<evidence type="ECO:0000313" key="2">
    <source>
        <dbReference type="Proteomes" id="UP000255528"/>
    </source>
</evidence>
<protein>
    <submittedName>
        <fullName evidence="1">Uncharacterized protein</fullName>
    </submittedName>
</protein>